<dbReference type="Pfam" id="PF01755">
    <property type="entry name" value="Glyco_transf_25"/>
    <property type="match status" value="1"/>
</dbReference>
<keyword evidence="2" id="KW-0808">Transferase</keyword>
<organism evidence="2 3">
    <name type="scientific">Flavisolibacter ginsengisoli DSM 18119</name>
    <dbReference type="NCBI Taxonomy" id="1121884"/>
    <lineage>
        <taxon>Bacteria</taxon>
        <taxon>Pseudomonadati</taxon>
        <taxon>Bacteroidota</taxon>
        <taxon>Chitinophagia</taxon>
        <taxon>Chitinophagales</taxon>
        <taxon>Chitinophagaceae</taxon>
        <taxon>Flavisolibacter</taxon>
    </lineage>
</organism>
<dbReference type="CDD" id="cd06532">
    <property type="entry name" value="Glyco_transf_25"/>
    <property type="match status" value="1"/>
</dbReference>
<accession>A0A1M4W679</accession>
<name>A0A1M4W679_9BACT</name>
<dbReference type="Proteomes" id="UP000184048">
    <property type="component" value="Unassembled WGS sequence"/>
</dbReference>
<evidence type="ECO:0000313" key="2">
    <source>
        <dbReference type="EMBL" id="SHE76707.1"/>
    </source>
</evidence>
<dbReference type="InterPro" id="IPR002654">
    <property type="entry name" value="Glyco_trans_25"/>
</dbReference>
<gene>
    <name evidence="2" type="ORF">SAMN02745131_01103</name>
</gene>
<evidence type="ECO:0000313" key="3">
    <source>
        <dbReference type="Proteomes" id="UP000184048"/>
    </source>
</evidence>
<reference evidence="2 3" key="1">
    <citation type="submission" date="2016-11" db="EMBL/GenBank/DDBJ databases">
        <authorList>
            <person name="Jaros S."/>
            <person name="Januszkiewicz K."/>
            <person name="Wedrychowicz H."/>
        </authorList>
    </citation>
    <scope>NUCLEOTIDE SEQUENCE [LARGE SCALE GENOMIC DNA]</scope>
    <source>
        <strain evidence="2 3">DSM 18119</strain>
    </source>
</reference>
<protein>
    <submittedName>
        <fullName evidence="2">Glycosyl transferase, family 25</fullName>
    </submittedName>
</protein>
<dbReference type="GO" id="GO:0016740">
    <property type="term" value="F:transferase activity"/>
    <property type="evidence" value="ECO:0007669"/>
    <property type="project" value="UniProtKB-KW"/>
</dbReference>
<keyword evidence="3" id="KW-1185">Reference proteome</keyword>
<evidence type="ECO:0000259" key="1">
    <source>
        <dbReference type="Pfam" id="PF01755"/>
    </source>
</evidence>
<proteinExistence type="predicted"/>
<dbReference type="STRING" id="1121884.SAMN02745131_01103"/>
<dbReference type="RefSeq" id="WP_072834232.1">
    <property type="nucleotide sequence ID" value="NZ_FQUU01000003.1"/>
</dbReference>
<dbReference type="OrthoDB" id="881563at2"/>
<dbReference type="EMBL" id="FQUU01000003">
    <property type="protein sequence ID" value="SHE76707.1"/>
    <property type="molecule type" value="Genomic_DNA"/>
</dbReference>
<dbReference type="AlphaFoldDB" id="A0A1M4W679"/>
<feature type="domain" description="Glycosyl transferase family 25" evidence="1">
    <location>
        <begin position="16"/>
        <end position="220"/>
    </location>
</feature>
<sequence length="258" mass="30552">MDQLESFFKSLENYFDKIYVITLSRATDRHQHIKEELKGLNYSLFWGQDKDEFEVSELEEQNIYNEALARKAHRWNKPMPPGMIGCSWSHKLIYEDVIKNNYKRVLILEDDIIIDKSNISTFPQMLKELPADWELLYLGYERNEEFKPAFYFKQLMYHLQRTLGLTRFSHKTIRNMYAKKLSPHIYSSGYHDHTHAYAVTRSGAEKLNKLQEPIRFFPDNLLAYAATNELVKAYITRPKLINQLSQGETKKLSTYIGH</sequence>